<name>A0A645HIZ7_9ZZZZ</name>
<sequence>MIKAIVYTSNTGFTKKYAEILSHKIGVEAYELEDAKTKLSSNDEVVYMGWLCAGKIIKFHDTLKDFQIRCVCAVGMASPNEKMVSDAEKRNKAENVKFFYLQGGFNMKKLKGIYKIMMQTMSKGVSKALEKKENLSASSKYP</sequence>
<comment type="caution">
    <text evidence="2">The sequence shown here is derived from an EMBL/GenBank/DDBJ whole genome shotgun (WGS) entry which is preliminary data.</text>
</comment>
<dbReference type="SUPFAM" id="SSF52218">
    <property type="entry name" value="Flavoproteins"/>
    <property type="match status" value="1"/>
</dbReference>
<gene>
    <name evidence="2" type="ORF">SDC9_185693</name>
</gene>
<evidence type="ECO:0000259" key="1">
    <source>
        <dbReference type="Pfam" id="PF12724"/>
    </source>
</evidence>
<dbReference type="InterPro" id="IPR026816">
    <property type="entry name" value="Flavodoxin_dom"/>
</dbReference>
<reference evidence="2" key="1">
    <citation type="submission" date="2019-08" db="EMBL/GenBank/DDBJ databases">
        <authorList>
            <person name="Kucharzyk K."/>
            <person name="Murdoch R.W."/>
            <person name="Higgins S."/>
            <person name="Loffler F."/>
        </authorList>
    </citation>
    <scope>NUCLEOTIDE SEQUENCE</scope>
</reference>
<dbReference type="InterPro" id="IPR001226">
    <property type="entry name" value="Flavodoxin_CS"/>
</dbReference>
<accession>A0A645HIZ7</accession>
<evidence type="ECO:0000313" key="2">
    <source>
        <dbReference type="EMBL" id="MPN38169.1"/>
    </source>
</evidence>
<dbReference type="AlphaFoldDB" id="A0A645HIZ7"/>
<protein>
    <recommendedName>
        <fullName evidence="1">Flavodoxin domain-containing protein</fullName>
    </recommendedName>
</protein>
<dbReference type="EMBL" id="VSSQ01093242">
    <property type="protein sequence ID" value="MPN38169.1"/>
    <property type="molecule type" value="Genomic_DNA"/>
</dbReference>
<feature type="domain" description="Flavodoxin" evidence="1">
    <location>
        <begin position="5"/>
        <end position="124"/>
    </location>
</feature>
<dbReference type="Pfam" id="PF12724">
    <property type="entry name" value="Flavodoxin_5"/>
    <property type="match status" value="1"/>
</dbReference>
<organism evidence="2">
    <name type="scientific">bioreactor metagenome</name>
    <dbReference type="NCBI Taxonomy" id="1076179"/>
    <lineage>
        <taxon>unclassified sequences</taxon>
        <taxon>metagenomes</taxon>
        <taxon>ecological metagenomes</taxon>
    </lineage>
</organism>
<dbReference type="GO" id="GO:0010181">
    <property type="term" value="F:FMN binding"/>
    <property type="evidence" value="ECO:0007669"/>
    <property type="project" value="InterPro"/>
</dbReference>
<dbReference type="GO" id="GO:0009055">
    <property type="term" value="F:electron transfer activity"/>
    <property type="evidence" value="ECO:0007669"/>
    <property type="project" value="InterPro"/>
</dbReference>
<dbReference type="InterPro" id="IPR029039">
    <property type="entry name" value="Flavoprotein-like_sf"/>
</dbReference>
<proteinExistence type="predicted"/>
<dbReference type="PROSITE" id="PS00201">
    <property type="entry name" value="FLAVODOXIN"/>
    <property type="match status" value="1"/>
</dbReference>